<dbReference type="Proteomes" id="UP001149163">
    <property type="component" value="Unassembled WGS sequence"/>
</dbReference>
<gene>
    <name evidence="1" type="ORF">N7482_005095</name>
</gene>
<evidence type="ECO:0000313" key="1">
    <source>
        <dbReference type="EMBL" id="KAJ5166314.1"/>
    </source>
</evidence>
<dbReference type="GeneID" id="81426396"/>
<evidence type="ECO:0000313" key="2">
    <source>
        <dbReference type="Proteomes" id="UP001149163"/>
    </source>
</evidence>
<reference evidence="1" key="1">
    <citation type="submission" date="2022-11" db="EMBL/GenBank/DDBJ databases">
        <authorList>
            <person name="Petersen C."/>
        </authorList>
    </citation>
    <scope>NUCLEOTIDE SEQUENCE</scope>
    <source>
        <strain evidence="1">IBT 26290</strain>
    </source>
</reference>
<dbReference type="AlphaFoldDB" id="A0A9W9LLW8"/>
<sequence>MLHGPMVRQNNQKILNCYDQSLLPKVPVCLGGGPSEGPTRRACAPSRPMFLAFLVGGRCPNRGMGPGFSRLPTRSRRSRMSCGGDDWAHVESHSSVPLPFADDVRPVDQPRRPPHPSWIHGVAGLWSGRADWSSKSDFSTAQIPSRHSEQARQQLATVILLTYLPLPANPLQFRTEVGIVAGSPET</sequence>
<proteinExistence type="predicted"/>
<dbReference type="EMBL" id="JAPQKN010000003">
    <property type="protein sequence ID" value="KAJ5166314.1"/>
    <property type="molecule type" value="Genomic_DNA"/>
</dbReference>
<name>A0A9W9LLW8_9EURO</name>
<dbReference type="RefSeq" id="XP_056542775.1">
    <property type="nucleotide sequence ID" value="XM_056687220.1"/>
</dbReference>
<comment type="caution">
    <text evidence="1">The sequence shown here is derived from an EMBL/GenBank/DDBJ whole genome shotgun (WGS) entry which is preliminary data.</text>
</comment>
<organism evidence="1 2">
    <name type="scientific">Penicillium canariense</name>
    <dbReference type="NCBI Taxonomy" id="189055"/>
    <lineage>
        <taxon>Eukaryota</taxon>
        <taxon>Fungi</taxon>
        <taxon>Dikarya</taxon>
        <taxon>Ascomycota</taxon>
        <taxon>Pezizomycotina</taxon>
        <taxon>Eurotiomycetes</taxon>
        <taxon>Eurotiomycetidae</taxon>
        <taxon>Eurotiales</taxon>
        <taxon>Aspergillaceae</taxon>
        <taxon>Penicillium</taxon>
    </lineage>
</organism>
<protein>
    <submittedName>
        <fullName evidence="1">Uncharacterized protein</fullName>
    </submittedName>
</protein>
<reference evidence="1" key="2">
    <citation type="journal article" date="2023" name="IMA Fungus">
        <title>Comparative genomic study of the Penicillium genus elucidates a diverse pangenome and 15 lateral gene transfer events.</title>
        <authorList>
            <person name="Petersen C."/>
            <person name="Sorensen T."/>
            <person name="Nielsen M.R."/>
            <person name="Sondergaard T.E."/>
            <person name="Sorensen J.L."/>
            <person name="Fitzpatrick D.A."/>
            <person name="Frisvad J.C."/>
            <person name="Nielsen K.L."/>
        </authorList>
    </citation>
    <scope>NUCLEOTIDE SEQUENCE</scope>
    <source>
        <strain evidence="1">IBT 26290</strain>
    </source>
</reference>
<keyword evidence="2" id="KW-1185">Reference proteome</keyword>
<accession>A0A9W9LLW8</accession>